<accession>A0A235FEU3</accession>
<evidence type="ECO:0000313" key="4">
    <source>
        <dbReference type="Proteomes" id="UP000215059"/>
    </source>
</evidence>
<evidence type="ECO:0000256" key="2">
    <source>
        <dbReference type="SAM" id="SignalP"/>
    </source>
</evidence>
<feature type="compositionally biased region" description="Pro residues" evidence="1">
    <location>
        <begin position="397"/>
        <end position="421"/>
    </location>
</feature>
<feature type="compositionally biased region" description="Polar residues" evidence="1">
    <location>
        <begin position="457"/>
        <end position="466"/>
    </location>
</feature>
<feature type="chain" id="PRO_5013008819" description="G5 domain-containing protein" evidence="2">
    <location>
        <begin position="33"/>
        <end position="466"/>
    </location>
</feature>
<evidence type="ECO:0000313" key="3">
    <source>
        <dbReference type="EMBL" id="OYD59732.1"/>
    </source>
</evidence>
<evidence type="ECO:0008006" key="5">
    <source>
        <dbReference type="Google" id="ProtNLM"/>
    </source>
</evidence>
<organism evidence="3 4">
    <name type="scientific">Fictibacillus aquaticus</name>
    <dbReference type="NCBI Taxonomy" id="2021314"/>
    <lineage>
        <taxon>Bacteria</taxon>
        <taxon>Bacillati</taxon>
        <taxon>Bacillota</taxon>
        <taxon>Bacilli</taxon>
        <taxon>Bacillales</taxon>
        <taxon>Fictibacillaceae</taxon>
        <taxon>Fictibacillus</taxon>
    </lineage>
</organism>
<keyword evidence="4" id="KW-1185">Reference proteome</keyword>
<sequence>MAQTEFNNKRFLKLFGTISLSSLFIFSTSIFAADLYSKKFDDPTLGKGAQIASLSVETYTKNEAAAAVTKAIEDWRKGTVISLVYNGEKITVPSEAFMFDVDSSIEQANGGNSASLAVQVNEEAVREAVKGFKEEAISDVLDEARLFHHVKQIGATLDTKAVEVQLSEFMTAPGQPEEEVSRVEVQLKGQFQLIEAWSEKLNGTEIKPEVPFSLIQTMTERGATPQDSPELNILASVIYEATLKTNFTYLERHTTRELPDFTSLGHESAVDTESKDLVLQNPNATSYKLNLTFDDNKLRAAIVGVPFPFTYDITIEKKTFEPKTIIQFSKTLPYFSSINVLRQGKEGFLGTVYRIAYGKSGEQAEKVKLFEDFYPPVHEIEQRGFPLPPTNESENPVVPPPGSEENPLPYPWYPYPIPGLPGTPDVPETPEQPDTPVEDPENPDDAQPDEDGKTRYKNSNSGGEAG</sequence>
<feature type="signal peptide" evidence="2">
    <location>
        <begin position="1"/>
        <end position="32"/>
    </location>
</feature>
<dbReference type="Proteomes" id="UP000215059">
    <property type="component" value="Unassembled WGS sequence"/>
</dbReference>
<dbReference type="RefSeq" id="WP_094251694.1">
    <property type="nucleotide sequence ID" value="NZ_JBHLXL010000001.1"/>
</dbReference>
<dbReference type="AlphaFoldDB" id="A0A235FEU3"/>
<protein>
    <recommendedName>
        <fullName evidence="5">G5 domain-containing protein</fullName>
    </recommendedName>
</protein>
<dbReference type="EMBL" id="NOII01000001">
    <property type="protein sequence ID" value="OYD59732.1"/>
    <property type="molecule type" value="Genomic_DNA"/>
</dbReference>
<keyword evidence="2" id="KW-0732">Signal</keyword>
<gene>
    <name evidence="3" type="ORF">CGZ90_07585</name>
</gene>
<name>A0A235FEU3_9BACL</name>
<reference evidence="3 4" key="1">
    <citation type="submission" date="2017-07" db="EMBL/GenBank/DDBJ databases">
        <title>Fictibacillus sp. nov. GDSW-R2A3 Genome sequencing and assembly.</title>
        <authorList>
            <person name="Mayilraj S."/>
        </authorList>
    </citation>
    <scope>NUCLEOTIDE SEQUENCE [LARGE SCALE GENOMIC DNA]</scope>
    <source>
        <strain evidence="3 4">GDSW-R2A3</strain>
    </source>
</reference>
<proteinExistence type="predicted"/>
<dbReference type="OrthoDB" id="2691125at2"/>
<evidence type="ECO:0000256" key="1">
    <source>
        <dbReference type="SAM" id="MobiDB-lite"/>
    </source>
</evidence>
<feature type="region of interest" description="Disordered" evidence="1">
    <location>
        <begin position="381"/>
        <end position="466"/>
    </location>
</feature>
<feature type="compositionally biased region" description="Acidic residues" evidence="1">
    <location>
        <begin position="436"/>
        <end position="449"/>
    </location>
</feature>
<comment type="caution">
    <text evidence="3">The sequence shown here is derived from an EMBL/GenBank/DDBJ whole genome shotgun (WGS) entry which is preliminary data.</text>
</comment>